<evidence type="ECO:0000256" key="6">
    <source>
        <dbReference type="ARBA" id="ARBA00022777"/>
    </source>
</evidence>
<keyword evidence="4" id="KW-0808">Transferase</keyword>
<feature type="transmembrane region" description="Helical" evidence="9">
    <location>
        <begin position="91"/>
        <end position="108"/>
    </location>
</feature>
<dbReference type="PANTHER" id="PTHR24421:SF10">
    <property type="entry name" value="NITRATE_NITRITE SENSOR PROTEIN NARQ"/>
    <property type="match status" value="1"/>
</dbReference>
<evidence type="ECO:0000313" key="13">
    <source>
        <dbReference type="Proteomes" id="UP000763557"/>
    </source>
</evidence>
<keyword evidence="9" id="KW-1133">Transmembrane helix</keyword>
<feature type="transmembrane region" description="Helical" evidence="9">
    <location>
        <begin position="51"/>
        <end position="70"/>
    </location>
</feature>
<keyword evidence="5" id="KW-0547">Nucleotide-binding</keyword>
<dbReference type="SUPFAM" id="SSF55874">
    <property type="entry name" value="ATPase domain of HSP90 chaperone/DNA topoisomerase II/histidine kinase"/>
    <property type="match status" value="1"/>
</dbReference>
<keyword evidence="9" id="KW-0472">Membrane</keyword>
<dbReference type="Gene3D" id="1.20.5.1930">
    <property type="match status" value="1"/>
</dbReference>
<gene>
    <name evidence="12" type="ORF">GC106_84000</name>
</gene>
<keyword evidence="9" id="KW-0812">Transmembrane</keyword>
<organism evidence="12 13">
    <name type="scientific">Kibdelosporangium persicum</name>
    <dbReference type="NCBI Taxonomy" id="2698649"/>
    <lineage>
        <taxon>Bacteria</taxon>
        <taxon>Bacillati</taxon>
        <taxon>Actinomycetota</taxon>
        <taxon>Actinomycetes</taxon>
        <taxon>Pseudonocardiales</taxon>
        <taxon>Pseudonocardiaceae</taxon>
        <taxon>Kibdelosporangium</taxon>
    </lineage>
</organism>
<accession>A0ABX2FIA1</accession>
<evidence type="ECO:0000256" key="9">
    <source>
        <dbReference type="SAM" id="Phobius"/>
    </source>
</evidence>
<dbReference type="EC" id="2.7.13.3" evidence="2"/>
<evidence type="ECO:0000259" key="11">
    <source>
        <dbReference type="Pfam" id="PF07730"/>
    </source>
</evidence>
<evidence type="ECO:0000256" key="3">
    <source>
        <dbReference type="ARBA" id="ARBA00022553"/>
    </source>
</evidence>
<evidence type="ECO:0000256" key="5">
    <source>
        <dbReference type="ARBA" id="ARBA00022741"/>
    </source>
</evidence>
<name>A0ABX2FIA1_9PSEU</name>
<evidence type="ECO:0000313" key="12">
    <source>
        <dbReference type="EMBL" id="NRN71125.1"/>
    </source>
</evidence>
<dbReference type="EMBL" id="JAAATY010000052">
    <property type="protein sequence ID" value="NRN71125.1"/>
    <property type="molecule type" value="Genomic_DNA"/>
</dbReference>
<evidence type="ECO:0000256" key="4">
    <source>
        <dbReference type="ARBA" id="ARBA00022679"/>
    </source>
</evidence>
<dbReference type="Gene3D" id="3.30.565.10">
    <property type="entry name" value="Histidine kinase-like ATPase, C-terminal domain"/>
    <property type="match status" value="1"/>
</dbReference>
<evidence type="ECO:0000256" key="1">
    <source>
        <dbReference type="ARBA" id="ARBA00000085"/>
    </source>
</evidence>
<keyword evidence="7" id="KW-0067">ATP-binding</keyword>
<feature type="transmembrane region" description="Helical" evidence="9">
    <location>
        <begin position="114"/>
        <end position="132"/>
    </location>
</feature>
<evidence type="ECO:0000256" key="7">
    <source>
        <dbReference type="ARBA" id="ARBA00022840"/>
    </source>
</evidence>
<dbReference type="Pfam" id="PF07730">
    <property type="entry name" value="HisKA_3"/>
    <property type="match status" value="1"/>
</dbReference>
<dbReference type="InterPro" id="IPR011712">
    <property type="entry name" value="Sig_transdc_His_kin_sub3_dim/P"/>
</dbReference>
<dbReference type="PANTHER" id="PTHR24421">
    <property type="entry name" value="NITRATE/NITRITE SENSOR PROTEIN NARX-RELATED"/>
    <property type="match status" value="1"/>
</dbReference>
<dbReference type="InterPro" id="IPR036890">
    <property type="entry name" value="HATPase_C_sf"/>
</dbReference>
<sequence length="342" mass="36814">MRHLREALLVVVTTALLVSFTLWEGQAASVELVLVSLAVCLPLPLRRRLPVTVAILTSTVSVFGSVIPGWPGRLVAMAALCCAAYYRPLRLPWVLAVSVAWMLGYGVVAQKMGTVADLVVLGVALPAVGYALRLQRDRARQTVELRLAETDRLAAEDRARLARDVHDSVGHHLTAIRLQAMAARRALAGTPALADRVLGTINDLSSSALGEVRALLTTLRTAPGLAEVGDLVRRLSSPDRRITVHGTAVPLPPAVDHAAYRVVQEALTNAVRHTDATEIEVCLRHDRHGMEITVTDNGTSADEVVEGHGIRGMRERVRALGGTMSIGPRHPHGWSVQARIPA</sequence>
<evidence type="ECO:0000259" key="10">
    <source>
        <dbReference type="Pfam" id="PF02518"/>
    </source>
</evidence>
<evidence type="ECO:0000256" key="8">
    <source>
        <dbReference type="ARBA" id="ARBA00023012"/>
    </source>
</evidence>
<dbReference type="InterPro" id="IPR050482">
    <property type="entry name" value="Sensor_HK_TwoCompSys"/>
</dbReference>
<comment type="catalytic activity">
    <reaction evidence="1">
        <text>ATP + protein L-histidine = ADP + protein N-phospho-L-histidine.</text>
        <dbReference type="EC" id="2.7.13.3"/>
    </reaction>
</comment>
<keyword evidence="6 12" id="KW-0418">Kinase</keyword>
<proteinExistence type="predicted"/>
<dbReference type="InterPro" id="IPR003594">
    <property type="entry name" value="HATPase_dom"/>
</dbReference>
<evidence type="ECO:0000256" key="2">
    <source>
        <dbReference type="ARBA" id="ARBA00012438"/>
    </source>
</evidence>
<dbReference type="GO" id="GO:0016301">
    <property type="term" value="F:kinase activity"/>
    <property type="evidence" value="ECO:0007669"/>
    <property type="project" value="UniProtKB-KW"/>
</dbReference>
<keyword evidence="13" id="KW-1185">Reference proteome</keyword>
<comment type="caution">
    <text evidence="12">The sequence shown here is derived from an EMBL/GenBank/DDBJ whole genome shotgun (WGS) entry which is preliminary data.</text>
</comment>
<dbReference type="CDD" id="cd16917">
    <property type="entry name" value="HATPase_UhpB-NarQ-NarX-like"/>
    <property type="match status" value="1"/>
</dbReference>
<dbReference type="Pfam" id="PF02518">
    <property type="entry name" value="HATPase_c"/>
    <property type="match status" value="1"/>
</dbReference>
<feature type="domain" description="Signal transduction histidine kinase subgroup 3 dimerisation and phosphoacceptor" evidence="11">
    <location>
        <begin position="158"/>
        <end position="222"/>
    </location>
</feature>
<feature type="domain" description="Histidine kinase/HSP90-like ATPase" evidence="10">
    <location>
        <begin position="258"/>
        <end position="341"/>
    </location>
</feature>
<keyword evidence="8" id="KW-0902">Two-component regulatory system</keyword>
<protein>
    <recommendedName>
        <fullName evidence="2">histidine kinase</fullName>
        <ecNumber evidence="2">2.7.13.3</ecNumber>
    </recommendedName>
</protein>
<dbReference type="Proteomes" id="UP000763557">
    <property type="component" value="Unassembled WGS sequence"/>
</dbReference>
<dbReference type="RefSeq" id="WP_173142309.1">
    <property type="nucleotide sequence ID" value="NZ_CBCSGW010000045.1"/>
</dbReference>
<reference evidence="12 13" key="1">
    <citation type="submission" date="2020-01" db="EMBL/GenBank/DDBJ databases">
        <title>Kibdelosporangium persica a novel Actinomycetes from a hot desert in Iran.</title>
        <authorList>
            <person name="Safaei N."/>
            <person name="Zaburannyi N."/>
            <person name="Mueller R."/>
            <person name="Wink J."/>
        </authorList>
    </citation>
    <scope>NUCLEOTIDE SEQUENCE [LARGE SCALE GENOMIC DNA]</scope>
    <source>
        <strain evidence="12 13">4NS15</strain>
    </source>
</reference>
<keyword evidence="3" id="KW-0597">Phosphoprotein</keyword>